<dbReference type="GeneID" id="100568798"/>
<evidence type="ECO:0000256" key="2">
    <source>
        <dbReference type="SAM" id="MobiDB-lite"/>
    </source>
</evidence>
<evidence type="ECO:0000256" key="3">
    <source>
        <dbReference type="SAM" id="SignalP"/>
    </source>
</evidence>
<dbReference type="RefSeq" id="XP_008183138.1">
    <property type="nucleotide sequence ID" value="XM_008184916.2"/>
</dbReference>
<dbReference type="KEGG" id="api:100568798"/>
<feature type="compositionally biased region" description="Polar residues" evidence="2">
    <location>
        <begin position="459"/>
        <end position="500"/>
    </location>
</feature>
<evidence type="ECO:0000313" key="4">
    <source>
        <dbReference type="EnsemblMetazoa" id="XP_008183138.1"/>
    </source>
</evidence>
<keyword evidence="1" id="KW-0175">Coiled coil</keyword>
<sequence>MAYEMFSVGIIVLALVGMSLCQQQQQFNAGLPSQYLPSTLSQGSFQASLGGVQQAQTKFEDIESQSDKLSFSNLEQPKSYQDAVQQQNLAQSYQTAFGNTGVQYSTGTPNSYRGNQDGQQYYVPATQQSAEPQFITKESYSTSLPVVIPAATPSQIQPDFKQQFTTPTQTQQDIFGTDAAHAQHEYSHHQDYRNQHLPSLAQVQVEYKQQVAALEQAQLEYKKQFAAISQIQQELKQQFAAPIEAQHELKKQFSALVQAQKDYKQQFAALNEAQQELKQQFTVPVQVQQELIQQSTALAQSQHEFTKQFSALAQAQQEYKQQFAELAQAQLEFKQQFAALIQAQKELKREFVAPNQIYHEHKQQFTTPAQQVYRQYAVPHQGGQDYRQRFVVPTPAYLFIQKSTASTATGPINYSYVAQYPATQTKSQTVSAIQPKLQYATIPQQNYHTVPSEQITVTEQPRVQQSETNQTSSGVAISTTPTSLKESVTYKSESTPTPRQQPKVPDSDLRIIA</sequence>
<dbReference type="Proteomes" id="UP000007819">
    <property type="component" value="Chromosome A1"/>
</dbReference>
<keyword evidence="3" id="KW-0732">Signal</keyword>
<name>A0A8R2F894_ACYPI</name>
<protein>
    <submittedName>
        <fullName evidence="4">Uncharacterized protein</fullName>
    </submittedName>
</protein>
<dbReference type="AlphaFoldDB" id="A0A8R2F894"/>
<feature type="signal peptide" evidence="3">
    <location>
        <begin position="1"/>
        <end position="21"/>
    </location>
</feature>
<reference evidence="4" key="2">
    <citation type="submission" date="2022-06" db="UniProtKB">
        <authorList>
            <consortium name="EnsemblMetazoa"/>
        </authorList>
    </citation>
    <scope>IDENTIFICATION</scope>
</reference>
<reference evidence="5" key="1">
    <citation type="submission" date="2010-06" db="EMBL/GenBank/DDBJ databases">
        <authorList>
            <person name="Jiang H."/>
            <person name="Abraham K."/>
            <person name="Ali S."/>
            <person name="Alsbrooks S.L."/>
            <person name="Anim B.N."/>
            <person name="Anosike U.S."/>
            <person name="Attaway T."/>
            <person name="Bandaranaike D.P."/>
            <person name="Battles P.K."/>
            <person name="Bell S.N."/>
            <person name="Bell A.V."/>
            <person name="Beltran B."/>
            <person name="Bickham C."/>
            <person name="Bustamante Y."/>
            <person name="Caleb T."/>
            <person name="Canada A."/>
            <person name="Cardenas V."/>
            <person name="Carter K."/>
            <person name="Chacko J."/>
            <person name="Chandrabose M.N."/>
            <person name="Chavez D."/>
            <person name="Chavez A."/>
            <person name="Chen L."/>
            <person name="Chu H.-S."/>
            <person name="Claassen K.J."/>
            <person name="Cockrell R."/>
            <person name="Collins M."/>
            <person name="Cooper J.A."/>
            <person name="Cree A."/>
            <person name="Curry S.M."/>
            <person name="Da Y."/>
            <person name="Dao M.D."/>
            <person name="Das B."/>
            <person name="Davila M.-L."/>
            <person name="Davy-Carroll L."/>
            <person name="Denson S."/>
            <person name="Dinh H."/>
            <person name="Ebong V.E."/>
            <person name="Edwards J.R."/>
            <person name="Egan A."/>
            <person name="El-Daye J."/>
            <person name="Escobedo L."/>
            <person name="Fernandez S."/>
            <person name="Fernando P.R."/>
            <person name="Flagg N."/>
            <person name="Forbes L.D."/>
            <person name="Fowler R.G."/>
            <person name="Fu Q."/>
            <person name="Gabisi R.A."/>
            <person name="Ganer J."/>
            <person name="Garbino Pronczuk A."/>
            <person name="Garcia R.M."/>
            <person name="Garner T."/>
            <person name="Garrett T.E."/>
            <person name="Gonzalez D.A."/>
            <person name="Hamid H."/>
            <person name="Hawkins E.S."/>
            <person name="Hirani K."/>
            <person name="Hogues M.E."/>
            <person name="Hollins B."/>
            <person name="Hsiao C.-H."/>
            <person name="Jabil R."/>
            <person name="James M.L."/>
            <person name="Jhangiani S.N."/>
            <person name="Johnson B."/>
            <person name="Johnson Q."/>
            <person name="Joshi V."/>
            <person name="Kalu J.B."/>
            <person name="Kam C."/>
            <person name="Kashfia A."/>
            <person name="Keebler J."/>
            <person name="Kisamo H."/>
            <person name="Kovar C.L."/>
            <person name="Lago L.A."/>
            <person name="Lai C.-Y."/>
            <person name="Laidlaw J."/>
            <person name="Lara F."/>
            <person name="Le T.-K."/>
            <person name="Lee S.L."/>
            <person name="Legall F.H."/>
            <person name="Lemon S.J."/>
            <person name="Lewis L.R."/>
            <person name="Li B."/>
            <person name="Liu Y."/>
            <person name="Liu Y.-S."/>
            <person name="Lopez J."/>
            <person name="Lozado R.J."/>
            <person name="Lu J."/>
            <person name="Madu R.C."/>
            <person name="Maheshwari M."/>
            <person name="Maheshwari R."/>
            <person name="Malloy K."/>
            <person name="Martinez E."/>
            <person name="Mathew T."/>
            <person name="Mercado I.C."/>
            <person name="Mercado C."/>
            <person name="Meyer B."/>
            <person name="Montgomery K."/>
            <person name="Morgan M.B."/>
            <person name="Munidasa M."/>
            <person name="Nazareth L.V."/>
            <person name="Nelson J."/>
            <person name="Ng B.M."/>
            <person name="Nguyen N.B."/>
            <person name="Nguyen P.Q."/>
            <person name="Nguyen T."/>
            <person name="Obregon M."/>
            <person name="Okwuonu G.O."/>
            <person name="Onwere C.G."/>
            <person name="Orozco G."/>
            <person name="Parra A."/>
            <person name="Patel S."/>
            <person name="Patil S."/>
            <person name="Perez A."/>
            <person name="Perez Y."/>
            <person name="Pham C."/>
            <person name="Primus E.L."/>
            <person name="Pu L.-L."/>
            <person name="Puazo M."/>
            <person name="Qin X."/>
            <person name="Quiroz J.B."/>
            <person name="Reese J."/>
            <person name="Richards S."/>
            <person name="Rives C.M."/>
            <person name="Robberts R."/>
            <person name="Ruiz S.J."/>
            <person name="Ruiz M.J."/>
            <person name="Santibanez J."/>
            <person name="Schneider B.W."/>
            <person name="Sisson I."/>
            <person name="Smith M."/>
            <person name="Sodergren E."/>
            <person name="Song X.-Z."/>
            <person name="Song B.B."/>
            <person name="Summersgill H."/>
            <person name="Thelus R."/>
            <person name="Thornton R.D."/>
            <person name="Trejos Z.Y."/>
            <person name="Usmani K."/>
            <person name="Vattathil S."/>
            <person name="Villasana D."/>
            <person name="Walker D.L."/>
            <person name="Wang S."/>
            <person name="Wang K."/>
            <person name="White C.S."/>
            <person name="Williams A.C."/>
            <person name="Williamson J."/>
            <person name="Wilson K."/>
            <person name="Woghiren I.O."/>
            <person name="Woodworth J.R."/>
            <person name="Worley K.C."/>
            <person name="Wright R.A."/>
            <person name="Wu W."/>
            <person name="Young L."/>
            <person name="Zhang L."/>
            <person name="Zhang J."/>
            <person name="Zhu Y."/>
            <person name="Muzny D.M."/>
            <person name="Weinstock G."/>
            <person name="Gibbs R.A."/>
        </authorList>
    </citation>
    <scope>NUCLEOTIDE SEQUENCE [LARGE SCALE GENOMIC DNA]</scope>
    <source>
        <strain evidence="5">LSR1</strain>
    </source>
</reference>
<organism evidence="4 5">
    <name type="scientific">Acyrthosiphon pisum</name>
    <name type="common">Pea aphid</name>
    <dbReference type="NCBI Taxonomy" id="7029"/>
    <lineage>
        <taxon>Eukaryota</taxon>
        <taxon>Metazoa</taxon>
        <taxon>Ecdysozoa</taxon>
        <taxon>Arthropoda</taxon>
        <taxon>Hexapoda</taxon>
        <taxon>Insecta</taxon>
        <taxon>Pterygota</taxon>
        <taxon>Neoptera</taxon>
        <taxon>Paraneoptera</taxon>
        <taxon>Hemiptera</taxon>
        <taxon>Sternorrhyncha</taxon>
        <taxon>Aphidomorpha</taxon>
        <taxon>Aphidoidea</taxon>
        <taxon>Aphididae</taxon>
        <taxon>Macrosiphini</taxon>
        <taxon>Acyrthosiphon</taxon>
    </lineage>
</organism>
<feature type="coiled-coil region" evidence="1">
    <location>
        <begin position="200"/>
        <end position="280"/>
    </location>
</feature>
<keyword evidence="5" id="KW-1185">Reference proteome</keyword>
<dbReference type="EnsemblMetazoa" id="XM_008184916.3">
    <property type="protein sequence ID" value="XP_008183138.1"/>
    <property type="gene ID" value="LOC100568798"/>
</dbReference>
<accession>A0A8R2F894</accession>
<dbReference type="OrthoDB" id="6616541at2759"/>
<evidence type="ECO:0000313" key="5">
    <source>
        <dbReference type="Proteomes" id="UP000007819"/>
    </source>
</evidence>
<proteinExistence type="predicted"/>
<feature type="chain" id="PRO_5035855991" evidence="3">
    <location>
        <begin position="22"/>
        <end position="513"/>
    </location>
</feature>
<evidence type="ECO:0000256" key="1">
    <source>
        <dbReference type="SAM" id="Coils"/>
    </source>
</evidence>
<feature type="region of interest" description="Disordered" evidence="2">
    <location>
        <begin position="459"/>
        <end position="513"/>
    </location>
</feature>